<name>A0A1I4ERE7_9HYPH</name>
<keyword evidence="2" id="KW-1185">Reference proteome</keyword>
<sequence length="311" mass="34321">MDASFSLREPRERPPRRDIRPRIAVGIATTGRADTLCKTLNLLSDQLRFPDAVFISAPTAADVKGVAACFPTSTITLGHRGLTRQRNVILEMACEKTDLLVFIDDDFLPGRAYLQETLAAFADHPDAVMTTGHVVRDGIRGPGLDFDSALAELTRCDQQTCSEEIRDVEDGYGCNMAMRLAVASAHGVRFDEDLPLYGWLEDVDFSHRLAKYGRIVAVPRAKGIHLGIKRGRQSGVRLGYSQIANPYHLARKGSVSWRRSFYLASRNIAANLFGLIKSEPYIDRVGRLTGNVKALADLAKGRISPLRILSL</sequence>
<dbReference type="InterPro" id="IPR050834">
    <property type="entry name" value="Glycosyltransf_2"/>
</dbReference>
<dbReference type="RefSeq" id="WP_244621912.1">
    <property type="nucleotide sequence ID" value="NZ_BSPE01000024.1"/>
</dbReference>
<dbReference type="GO" id="GO:0016740">
    <property type="term" value="F:transferase activity"/>
    <property type="evidence" value="ECO:0007669"/>
    <property type="project" value="UniProtKB-KW"/>
</dbReference>
<dbReference type="Gene3D" id="3.90.550.10">
    <property type="entry name" value="Spore Coat Polysaccharide Biosynthesis Protein SpsA, Chain A"/>
    <property type="match status" value="1"/>
</dbReference>
<dbReference type="InterPro" id="IPR029044">
    <property type="entry name" value="Nucleotide-diphossugar_trans"/>
</dbReference>
<dbReference type="AlphaFoldDB" id="A0A1I4ERE7"/>
<dbReference type="EMBL" id="FOSL01000028">
    <property type="protein sequence ID" value="SFL06721.1"/>
    <property type="molecule type" value="Genomic_DNA"/>
</dbReference>
<proteinExistence type="predicted"/>
<reference evidence="1 2" key="1">
    <citation type="submission" date="2016-10" db="EMBL/GenBank/DDBJ databases">
        <authorList>
            <person name="Varghese N."/>
            <person name="Submissions S."/>
        </authorList>
    </citation>
    <scope>NUCLEOTIDE SEQUENCE [LARGE SCALE GENOMIC DNA]</scope>
    <source>
        <strain evidence="1 2">DSM 21822</strain>
    </source>
</reference>
<keyword evidence="1" id="KW-0808">Transferase</keyword>
<gene>
    <name evidence="1" type="ORF">SAMN04488498_12815</name>
</gene>
<organism evidence="1 2">
    <name type="scientific">Neomesorhizobium albiziae</name>
    <dbReference type="NCBI Taxonomy" id="335020"/>
    <lineage>
        <taxon>Bacteria</taxon>
        <taxon>Pseudomonadati</taxon>
        <taxon>Pseudomonadota</taxon>
        <taxon>Alphaproteobacteria</taxon>
        <taxon>Hyphomicrobiales</taxon>
        <taxon>Phyllobacteriaceae</taxon>
        <taxon>Neomesorhizobium</taxon>
    </lineage>
</organism>
<dbReference type="PANTHER" id="PTHR43685:SF3">
    <property type="entry name" value="SLR2126 PROTEIN"/>
    <property type="match status" value="1"/>
</dbReference>
<dbReference type="SUPFAM" id="SSF53448">
    <property type="entry name" value="Nucleotide-diphospho-sugar transferases"/>
    <property type="match status" value="1"/>
</dbReference>
<protein>
    <submittedName>
        <fullName evidence="1">Glycosyltransferase, GT2 family</fullName>
    </submittedName>
</protein>
<evidence type="ECO:0000313" key="2">
    <source>
        <dbReference type="Proteomes" id="UP000323300"/>
    </source>
</evidence>
<accession>A0A1I4ERE7</accession>
<evidence type="ECO:0000313" key="1">
    <source>
        <dbReference type="EMBL" id="SFL06721.1"/>
    </source>
</evidence>
<dbReference type="Proteomes" id="UP000323300">
    <property type="component" value="Unassembled WGS sequence"/>
</dbReference>
<dbReference type="PANTHER" id="PTHR43685">
    <property type="entry name" value="GLYCOSYLTRANSFERASE"/>
    <property type="match status" value="1"/>
</dbReference>